<accession>A0A261T4W1</accession>
<dbReference type="InterPro" id="IPR000182">
    <property type="entry name" value="GNAT_dom"/>
</dbReference>
<dbReference type="InterPro" id="IPR050832">
    <property type="entry name" value="Bact_Acetyltransf"/>
</dbReference>
<dbReference type="Pfam" id="PF00583">
    <property type="entry name" value="Acetyltransf_1"/>
    <property type="match status" value="1"/>
</dbReference>
<organism evidence="4 5">
    <name type="scientific">Bordetella genomosp. 5</name>
    <dbReference type="NCBI Taxonomy" id="1395608"/>
    <lineage>
        <taxon>Bacteria</taxon>
        <taxon>Pseudomonadati</taxon>
        <taxon>Pseudomonadota</taxon>
        <taxon>Betaproteobacteria</taxon>
        <taxon>Burkholderiales</taxon>
        <taxon>Alcaligenaceae</taxon>
        <taxon>Bordetella</taxon>
    </lineage>
</organism>
<evidence type="ECO:0000313" key="4">
    <source>
        <dbReference type="EMBL" id="OZI44130.1"/>
    </source>
</evidence>
<dbReference type="InterPro" id="IPR016181">
    <property type="entry name" value="Acyl_CoA_acyltransferase"/>
</dbReference>
<comment type="caution">
    <text evidence="4">The sequence shown here is derived from an EMBL/GenBank/DDBJ whole genome shotgun (WGS) entry which is preliminary data.</text>
</comment>
<dbReference type="CDD" id="cd04301">
    <property type="entry name" value="NAT_SF"/>
    <property type="match status" value="1"/>
</dbReference>
<protein>
    <recommendedName>
        <fullName evidence="3">N-acetyltransferase domain-containing protein</fullName>
    </recommendedName>
</protein>
<feature type="domain" description="N-acetyltransferase" evidence="3">
    <location>
        <begin position="4"/>
        <end position="170"/>
    </location>
</feature>
<dbReference type="PANTHER" id="PTHR43877">
    <property type="entry name" value="AMINOALKYLPHOSPHONATE N-ACETYLTRANSFERASE-RELATED-RELATED"/>
    <property type="match status" value="1"/>
</dbReference>
<keyword evidence="1" id="KW-0808">Transferase</keyword>
<dbReference type="Gene3D" id="3.40.630.30">
    <property type="match status" value="1"/>
</dbReference>
<dbReference type="RefSeq" id="WP_094804123.1">
    <property type="nucleotide sequence ID" value="NZ_NEVP01000015.1"/>
</dbReference>
<evidence type="ECO:0000256" key="2">
    <source>
        <dbReference type="ARBA" id="ARBA00023315"/>
    </source>
</evidence>
<evidence type="ECO:0000259" key="3">
    <source>
        <dbReference type="PROSITE" id="PS51186"/>
    </source>
</evidence>
<dbReference type="SUPFAM" id="SSF55729">
    <property type="entry name" value="Acyl-CoA N-acyltransferases (Nat)"/>
    <property type="match status" value="1"/>
</dbReference>
<gene>
    <name evidence="4" type="ORF">CAL25_22580</name>
</gene>
<dbReference type="GO" id="GO:0016747">
    <property type="term" value="F:acyltransferase activity, transferring groups other than amino-acyl groups"/>
    <property type="evidence" value="ECO:0007669"/>
    <property type="project" value="InterPro"/>
</dbReference>
<evidence type="ECO:0000313" key="5">
    <source>
        <dbReference type="Proteomes" id="UP000216913"/>
    </source>
</evidence>
<sequence>MNPTSVRQLSGADAAEYAELRLQALRDSPTAFASSYEEERLVTPAGWRERLIGTADKASYGAHIGPQLAGIATLVREQKLKQRHKANIYAVYVAPEQRGQGLARALMEAVVAHARTMDGVRQLLLTVTDGNAQAQQLYASLGFMTYGREPDALMIDGRRYAEVLMCKPLAPY</sequence>
<evidence type="ECO:0000256" key="1">
    <source>
        <dbReference type="ARBA" id="ARBA00022679"/>
    </source>
</evidence>
<keyword evidence="2" id="KW-0012">Acyltransferase</keyword>
<dbReference type="PROSITE" id="PS51186">
    <property type="entry name" value="GNAT"/>
    <property type="match status" value="1"/>
</dbReference>
<dbReference type="Proteomes" id="UP000216913">
    <property type="component" value="Unassembled WGS sequence"/>
</dbReference>
<proteinExistence type="predicted"/>
<keyword evidence="5" id="KW-1185">Reference proteome</keyword>
<dbReference type="OrthoDB" id="9799092at2"/>
<reference evidence="4 5" key="1">
    <citation type="submission" date="2017-05" db="EMBL/GenBank/DDBJ databases">
        <title>Complete and WGS of Bordetella genogroups.</title>
        <authorList>
            <person name="Spilker T."/>
            <person name="LiPuma J."/>
        </authorList>
    </citation>
    <scope>NUCLEOTIDE SEQUENCE [LARGE SCALE GENOMIC DNA]</scope>
    <source>
        <strain evidence="4 5">AU10456</strain>
    </source>
</reference>
<dbReference type="EMBL" id="NEVP01000015">
    <property type="protein sequence ID" value="OZI44130.1"/>
    <property type="molecule type" value="Genomic_DNA"/>
</dbReference>
<dbReference type="AlphaFoldDB" id="A0A261T4W1"/>
<name>A0A261T4W1_9BORD</name>